<dbReference type="EMBL" id="HG994359">
    <property type="protein sequence ID" value="CAF2097895.1"/>
    <property type="molecule type" value="Genomic_DNA"/>
</dbReference>
<feature type="non-terminal residue" evidence="1">
    <location>
        <position position="65"/>
    </location>
</feature>
<organism evidence="1">
    <name type="scientific">Brassica napus</name>
    <name type="common">Rape</name>
    <dbReference type="NCBI Taxonomy" id="3708"/>
    <lineage>
        <taxon>Eukaryota</taxon>
        <taxon>Viridiplantae</taxon>
        <taxon>Streptophyta</taxon>
        <taxon>Embryophyta</taxon>
        <taxon>Tracheophyta</taxon>
        <taxon>Spermatophyta</taxon>
        <taxon>Magnoliopsida</taxon>
        <taxon>eudicotyledons</taxon>
        <taxon>Gunneridae</taxon>
        <taxon>Pentapetalae</taxon>
        <taxon>rosids</taxon>
        <taxon>malvids</taxon>
        <taxon>Brassicales</taxon>
        <taxon>Brassicaceae</taxon>
        <taxon>Brassiceae</taxon>
        <taxon>Brassica</taxon>
    </lineage>
</organism>
<gene>
    <name evidence="1" type="ORF">DARMORV10_A05P20590.1</name>
</gene>
<evidence type="ECO:0000313" key="1">
    <source>
        <dbReference type="EMBL" id="CAF2097895.1"/>
    </source>
</evidence>
<reference evidence="1" key="1">
    <citation type="submission" date="2021-01" db="EMBL/GenBank/DDBJ databases">
        <authorList>
            <consortium name="Genoscope - CEA"/>
            <person name="William W."/>
        </authorList>
    </citation>
    <scope>NUCLEOTIDE SEQUENCE</scope>
</reference>
<protein>
    <submittedName>
        <fullName evidence="1">(rape) hypothetical protein</fullName>
    </submittedName>
</protein>
<accession>A0A816T8U4</accession>
<sequence length="65" mass="7024">KLGLVFVANKDATHISFTSYSVTQCYYSVCGPVIDEVIINPLGGTTSVKSTRLLLIFALLYVAVL</sequence>
<dbReference type="Proteomes" id="UP001295469">
    <property type="component" value="Chromosome A05"/>
</dbReference>
<dbReference type="AlphaFoldDB" id="A0A816T8U4"/>
<name>A0A816T8U4_BRANA</name>
<proteinExistence type="predicted"/>